<comment type="similarity">
    <text evidence="2">Belongs to the paxB family.</text>
</comment>
<evidence type="ECO:0008006" key="9">
    <source>
        <dbReference type="Google" id="ProtNLM"/>
    </source>
</evidence>
<keyword evidence="3 6" id="KW-0812">Transmembrane</keyword>
<dbReference type="PANTHER" id="PTHR42038">
    <property type="match status" value="1"/>
</dbReference>
<keyword evidence="5 6" id="KW-0472">Membrane</keyword>
<organism evidence="7 8">
    <name type="scientific">Aspergillus violaceofuscus (strain CBS 115571)</name>
    <dbReference type="NCBI Taxonomy" id="1450538"/>
    <lineage>
        <taxon>Eukaryota</taxon>
        <taxon>Fungi</taxon>
        <taxon>Dikarya</taxon>
        <taxon>Ascomycota</taxon>
        <taxon>Pezizomycotina</taxon>
        <taxon>Eurotiomycetes</taxon>
        <taxon>Eurotiomycetidae</taxon>
        <taxon>Eurotiales</taxon>
        <taxon>Aspergillaceae</taxon>
        <taxon>Aspergillus</taxon>
    </lineage>
</organism>
<feature type="transmembrane region" description="Helical" evidence="6">
    <location>
        <begin position="75"/>
        <end position="95"/>
    </location>
</feature>
<proteinExistence type="inferred from homology"/>
<keyword evidence="8" id="KW-1185">Reference proteome</keyword>
<evidence type="ECO:0000256" key="3">
    <source>
        <dbReference type="ARBA" id="ARBA00022692"/>
    </source>
</evidence>
<name>A0A2V5I9I5_ASPV1</name>
<comment type="subcellular location">
    <subcellularLocation>
        <location evidence="1">Membrane</location>
        <topology evidence="1">Multi-pass membrane protein</topology>
    </subcellularLocation>
</comment>
<dbReference type="GO" id="GO:0016020">
    <property type="term" value="C:membrane"/>
    <property type="evidence" value="ECO:0007669"/>
    <property type="project" value="UniProtKB-SubCell"/>
</dbReference>
<dbReference type="PANTHER" id="PTHR42038:SF2">
    <property type="entry name" value="TERPENE CYCLASE AUSL"/>
    <property type="match status" value="1"/>
</dbReference>
<feature type="transmembrane region" description="Helical" evidence="6">
    <location>
        <begin position="107"/>
        <end position="130"/>
    </location>
</feature>
<dbReference type="InterPro" id="IPR039020">
    <property type="entry name" value="PaxB-like"/>
</dbReference>
<dbReference type="GO" id="GO:0016829">
    <property type="term" value="F:lyase activity"/>
    <property type="evidence" value="ECO:0007669"/>
    <property type="project" value="InterPro"/>
</dbReference>
<evidence type="ECO:0000256" key="5">
    <source>
        <dbReference type="ARBA" id="ARBA00023136"/>
    </source>
</evidence>
<gene>
    <name evidence="7" type="ORF">BO99DRAFT_445585</name>
</gene>
<evidence type="ECO:0000256" key="6">
    <source>
        <dbReference type="SAM" id="Phobius"/>
    </source>
</evidence>
<evidence type="ECO:0000256" key="2">
    <source>
        <dbReference type="ARBA" id="ARBA00006757"/>
    </source>
</evidence>
<dbReference type="AlphaFoldDB" id="A0A2V5I9I5"/>
<dbReference type="EMBL" id="KZ825172">
    <property type="protein sequence ID" value="PYI16276.1"/>
    <property type="molecule type" value="Genomic_DNA"/>
</dbReference>
<feature type="transmembrane region" description="Helical" evidence="6">
    <location>
        <begin position="173"/>
        <end position="193"/>
    </location>
</feature>
<keyword evidence="4 6" id="KW-1133">Transmembrane helix</keyword>
<sequence>MDGFDVTKAPEAYRAVKPIADLFVLGMGLGWTVNYIGMVHVSFRDKTYAMAIIPLCANIAWEAVFGLIYPSKSLLEQGVFLVGLAVNFAIIYAAIKHAPNEWDHALLVQRNLPLIFLIGIIVFLTGFLALSREISPSLAYSWGAVFCQLALSAGALCQLISRGSVRGASYTLWLSRFLGSSCTVVFAGLRWRYWPESFAWLNSPLVLWSLAVFLLLDVSYGFCYWYVQRWEQSQLVKGGGGWKSE</sequence>
<evidence type="ECO:0000313" key="7">
    <source>
        <dbReference type="EMBL" id="PYI16276.1"/>
    </source>
</evidence>
<evidence type="ECO:0000256" key="4">
    <source>
        <dbReference type="ARBA" id="ARBA00022989"/>
    </source>
</evidence>
<dbReference type="OMA" id="CQLLCRG"/>
<feature type="transmembrane region" description="Helical" evidence="6">
    <location>
        <begin position="205"/>
        <end position="227"/>
    </location>
</feature>
<feature type="transmembrane region" description="Helical" evidence="6">
    <location>
        <begin position="142"/>
        <end position="161"/>
    </location>
</feature>
<protein>
    <recommendedName>
        <fullName evidence="9">Integral membrane protein</fullName>
    </recommendedName>
</protein>
<dbReference type="Proteomes" id="UP000249829">
    <property type="component" value="Unassembled WGS sequence"/>
</dbReference>
<accession>A0A2V5I9I5</accession>
<dbReference type="STRING" id="1450538.A0A2V5I9I5"/>
<evidence type="ECO:0000313" key="8">
    <source>
        <dbReference type="Proteomes" id="UP000249829"/>
    </source>
</evidence>
<evidence type="ECO:0000256" key="1">
    <source>
        <dbReference type="ARBA" id="ARBA00004141"/>
    </source>
</evidence>
<reference evidence="7 8" key="1">
    <citation type="submission" date="2018-02" db="EMBL/GenBank/DDBJ databases">
        <title>The genomes of Aspergillus section Nigri reveals drivers in fungal speciation.</title>
        <authorList>
            <consortium name="DOE Joint Genome Institute"/>
            <person name="Vesth T.C."/>
            <person name="Nybo J."/>
            <person name="Theobald S."/>
            <person name="Brandl J."/>
            <person name="Frisvad J.C."/>
            <person name="Nielsen K.F."/>
            <person name="Lyhne E.K."/>
            <person name="Kogle M.E."/>
            <person name="Kuo A."/>
            <person name="Riley R."/>
            <person name="Clum A."/>
            <person name="Nolan M."/>
            <person name="Lipzen A."/>
            <person name="Salamov A."/>
            <person name="Henrissat B."/>
            <person name="Wiebenga A."/>
            <person name="De vries R.P."/>
            <person name="Grigoriev I.V."/>
            <person name="Mortensen U.H."/>
            <person name="Andersen M.R."/>
            <person name="Baker S.E."/>
        </authorList>
    </citation>
    <scope>NUCLEOTIDE SEQUENCE [LARGE SCALE GENOMIC DNA]</scope>
    <source>
        <strain evidence="7 8">CBS 115571</strain>
    </source>
</reference>
<dbReference type="Pfam" id="PF25129">
    <property type="entry name" value="Pyr4-TMTC"/>
    <property type="match status" value="1"/>
</dbReference>
<feature type="transmembrane region" description="Helical" evidence="6">
    <location>
        <begin position="22"/>
        <end position="41"/>
    </location>
</feature>
<feature type="transmembrane region" description="Helical" evidence="6">
    <location>
        <begin position="48"/>
        <end position="69"/>
    </location>
</feature>